<dbReference type="InterPro" id="IPR011989">
    <property type="entry name" value="ARM-like"/>
</dbReference>
<dbReference type="Gene3D" id="1.25.10.10">
    <property type="entry name" value="Leucine-rich Repeat Variant"/>
    <property type="match status" value="1"/>
</dbReference>
<organism evidence="4">
    <name type="scientific">Selaginella moellendorffii</name>
    <name type="common">Spikemoss</name>
    <dbReference type="NCBI Taxonomy" id="88036"/>
    <lineage>
        <taxon>Eukaryota</taxon>
        <taxon>Viridiplantae</taxon>
        <taxon>Streptophyta</taxon>
        <taxon>Embryophyta</taxon>
        <taxon>Tracheophyta</taxon>
        <taxon>Lycopodiopsida</taxon>
        <taxon>Selaginellales</taxon>
        <taxon>Selaginellaceae</taxon>
        <taxon>Selaginella</taxon>
    </lineage>
</organism>
<dbReference type="Proteomes" id="UP000001514">
    <property type="component" value="Unassembled WGS sequence"/>
</dbReference>
<dbReference type="OrthoDB" id="1724496at2759"/>
<proteinExistence type="predicted"/>
<dbReference type="InParanoid" id="D8SBQ4"/>
<evidence type="ECO:0000256" key="2">
    <source>
        <dbReference type="SAM" id="Phobius"/>
    </source>
</evidence>
<dbReference type="AlphaFoldDB" id="D8SBQ4"/>
<dbReference type="HOGENOM" id="CLU_006857_2_0_1"/>
<feature type="region of interest" description="Disordered" evidence="1">
    <location>
        <begin position="126"/>
        <end position="148"/>
    </location>
</feature>
<evidence type="ECO:0000313" key="4">
    <source>
        <dbReference type="Proteomes" id="UP000001514"/>
    </source>
</evidence>
<dbReference type="InterPro" id="IPR016024">
    <property type="entry name" value="ARM-type_fold"/>
</dbReference>
<keyword evidence="2" id="KW-0812">Transmembrane</keyword>
<dbReference type="OMA" id="VNRECEL"/>
<reference evidence="3 4" key="1">
    <citation type="journal article" date="2011" name="Science">
        <title>The Selaginella genome identifies genetic changes associated with the evolution of vascular plants.</title>
        <authorList>
            <person name="Banks J.A."/>
            <person name="Nishiyama T."/>
            <person name="Hasebe M."/>
            <person name="Bowman J.L."/>
            <person name="Gribskov M."/>
            <person name="dePamphilis C."/>
            <person name="Albert V.A."/>
            <person name="Aono N."/>
            <person name="Aoyama T."/>
            <person name="Ambrose B.A."/>
            <person name="Ashton N.W."/>
            <person name="Axtell M.J."/>
            <person name="Barker E."/>
            <person name="Barker M.S."/>
            <person name="Bennetzen J.L."/>
            <person name="Bonawitz N.D."/>
            <person name="Chapple C."/>
            <person name="Cheng C."/>
            <person name="Correa L.G."/>
            <person name="Dacre M."/>
            <person name="DeBarry J."/>
            <person name="Dreyer I."/>
            <person name="Elias M."/>
            <person name="Engstrom E.M."/>
            <person name="Estelle M."/>
            <person name="Feng L."/>
            <person name="Finet C."/>
            <person name="Floyd S.K."/>
            <person name="Frommer W.B."/>
            <person name="Fujita T."/>
            <person name="Gramzow L."/>
            <person name="Gutensohn M."/>
            <person name="Harholt J."/>
            <person name="Hattori M."/>
            <person name="Heyl A."/>
            <person name="Hirai T."/>
            <person name="Hiwatashi Y."/>
            <person name="Ishikawa M."/>
            <person name="Iwata M."/>
            <person name="Karol K.G."/>
            <person name="Koehler B."/>
            <person name="Kolukisaoglu U."/>
            <person name="Kubo M."/>
            <person name="Kurata T."/>
            <person name="Lalonde S."/>
            <person name="Li K."/>
            <person name="Li Y."/>
            <person name="Litt A."/>
            <person name="Lyons E."/>
            <person name="Manning G."/>
            <person name="Maruyama T."/>
            <person name="Michael T.P."/>
            <person name="Mikami K."/>
            <person name="Miyazaki S."/>
            <person name="Morinaga S."/>
            <person name="Murata T."/>
            <person name="Mueller-Roeber B."/>
            <person name="Nelson D.R."/>
            <person name="Obara M."/>
            <person name="Oguri Y."/>
            <person name="Olmstead R.G."/>
            <person name="Onodera N."/>
            <person name="Petersen B.L."/>
            <person name="Pils B."/>
            <person name="Prigge M."/>
            <person name="Rensing S.A."/>
            <person name="Riano-Pachon D.M."/>
            <person name="Roberts A.W."/>
            <person name="Sato Y."/>
            <person name="Scheller H.V."/>
            <person name="Schulz B."/>
            <person name="Schulz C."/>
            <person name="Shakirov E.V."/>
            <person name="Shibagaki N."/>
            <person name="Shinohara N."/>
            <person name="Shippen D.E."/>
            <person name="Soerensen I."/>
            <person name="Sotooka R."/>
            <person name="Sugimoto N."/>
            <person name="Sugita M."/>
            <person name="Sumikawa N."/>
            <person name="Tanurdzic M."/>
            <person name="Theissen G."/>
            <person name="Ulvskov P."/>
            <person name="Wakazuki S."/>
            <person name="Weng J.K."/>
            <person name="Willats W.W."/>
            <person name="Wipf D."/>
            <person name="Wolf P.G."/>
            <person name="Yang L."/>
            <person name="Zimmer A.D."/>
            <person name="Zhu Q."/>
            <person name="Mitros T."/>
            <person name="Hellsten U."/>
            <person name="Loque D."/>
            <person name="Otillar R."/>
            <person name="Salamov A."/>
            <person name="Schmutz J."/>
            <person name="Shapiro H."/>
            <person name="Lindquist E."/>
            <person name="Lucas S."/>
            <person name="Rokhsar D."/>
            <person name="Grigoriev I.V."/>
        </authorList>
    </citation>
    <scope>NUCLEOTIDE SEQUENCE [LARGE SCALE GENOMIC DNA]</scope>
</reference>
<dbReference type="PANTHER" id="PTHR33115">
    <property type="entry name" value="ARM REPEAT SUPERFAMILY PROTEIN"/>
    <property type="match status" value="1"/>
</dbReference>
<feature type="compositionally biased region" description="Basic and acidic residues" evidence="1">
    <location>
        <begin position="134"/>
        <end position="147"/>
    </location>
</feature>
<evidence type="ECO:0000256" key="1">
    <source>
        <dbReference type="SAM" id="MobiDB-lite"/>
    </source>
</evidence>
<keyword evidence="2" id="KW-0472">Membrane</keyword>
<accession>D8SBQ4</accession>
<gene>
    <name evidence="3" type="ORF">SELMODRAFT_233590</name>
</gene>
<evidence type="ECO:0008006" key="5">
    <source>
        <dbReference type="Google" id="ProtNLM"/>
    </source>
</evidence>
<dbReference type="SUPFAM" id="SSF48371">
    <property type="entry name" value="ARM repeat"/>
    <property type="match status" value="1"/>
</dbReference>
<dbReference type="FunCoup" id="D8SBQ4">
    <property type="interactions" value="1323"/>
</dbReference>
<feature type="transmembrane region" description="Helical" evidence="2">
    <location>
        <begin position="47"/>
        <end position="68"/>
    </location>
</feature>
<protein>
    <recommendedName>
        <fullName evidence="5">Armadillo repeat-containing domain-containing protein</fullName>
    </recommendedName>
</protein>
<dbReference type="eggNOG" id="ENOG502QRQI">
    <property type="taxonomic scope" value="Eukaryota"/>
</dbReference>
<dbReference type="PANTHER" id="PTHR33115:SF50">
    <property type="entry name" value="ARM REPEAT SUPERFAMILY PROTEIN"/>
    <property type="match status" value="1"/>
</dbReference>
<evidence type="ECO:0000313" key="3">
    <source>
        <dbReference type="EMBL" id="EFJ18298.1"/>
    </source>
</evidence>
<dbReference type="KEGG" id="smo:SELMODRAFT_233590"/>
<dbReference type="EMBL" id="GL377610">
    <property type="protein sequence ID" value="EFJ18298.1"/>
    <property type="molecule type" value="Genomic_DNA"/>
</dbReference>
<sequence length="737" mass="81740">MESPFSPAGAAPSSGSLREKSVRKPSPPPPEHELILVALRLSVLEKAASGLGVVAFVWATVVLLGGFVTSLEARDFWIISVLLLTEGTRVFSRSHELEWQQAAPRISIRTRAKSIINHTRSTIFGSSSQPDLVPAHKPETKLSDKNSSDQGASFFTANRISALLYVMQLASALVCVGLSVTRLSTAELSGISTKNKNQDYALGIFYSLVLAEALIFLAERAYWEFQVGYKGLVSRVTRECRLGTDQIDNVKRFYYEVYSDCLKGSVFDGLGMDLVAYGMDDLQENNAREQLGGACILLAFLEREDLAEETMRRIGTKPGVIERLIEMLTWKEKYEEDIQRVAAQIVCQVACQKSVSFRIIAIAGALENIASLLHDRQLRLVGLRILKRIATDQQNCIKIGNTGGMLPILVTLIEIKDGFELKKKGRDELKVLKKSLQILKRMATTTGYQGKLLREDIAKVVFTIRHLRNILEHAQNHPVLQELALDILTNLALDDCARENIGSTGGIIRNILQIFLQGTEQATANSKLRLCQKAGEALNVLALRSPGNCRRMCRGDEKTLDQIIAKLADNPKLATRAAKILRNLCAFLSQEEARRVATSTPKLLEFILVAEGKELEAALGLAAATVPHSNKSSLDKHIDSRALAHKIAGILRRPPPSHKLLRLRRYAVELLTVLAKSSERFKREIQEAGIAMHLRQMLDTISDVENFYTFSGEFGLTRHVKTMECLLALAQRALEEP</sequence>
<feature type="region of interest" description="Disordered" evidence="1">
    <location>
        <begin position="1"/>
        <end position="29"/>
    </location>
</feature>
<keyword evidence="2" id="KW-1133">Transmembrane helix</keyword>
<name>D8SBQ4_SELML</name>
<dbReference type="Gramene" id="EFJ18298">
    <property type="protein sequence ID" value="EFJ18298"/>
    <property type="gene ID" value="SELMODRAFT_233590"/>
</dbReference>
<feature type="compositionally biased region" description="Low complexity" evidence="1">
    <location>
        <begin position="1"/>
        <end position="16"/>
    </location>
</feature>
<feature type="transmembrane region" description="Helical" evidence="2">
    <location>
        <begin position="200"/>
        <end position="218"/>
    </location>
</feature>
<keyword evidence="4" id="KW-1185">Reference proteome</keyword>